<sequence length="64" mass="7675">MKITRIVVFPIPTTDRWIVYRVQKWPDGSVISDWPDREQAVNNAREQGRHYHYDCPVVTYPEED</sequence>
<name>A0A3S4W9R0_9ACTN</name>
<gene>
    <name evidence="1" type="ORF">NCTC13652_02348</name>
</gene>
<reference evidence="1 2" key="1">
    <citation type="submission" date="2018-12" db="EMBL/GenBank/DDBJ databases">
        <authorList>
            <consortium name="Pathogen Informatics"/>
        </authorList>
    </citation>
    <scope>NUCLEOTIDE SEQUENCE [LARGE SCALE GENOMIC DNA]</scope>
    <source>
        <strain evidence="1 2">NCTC13652</strain>
    </source>
</reference>
<dbReference type="EMBL" id="LR134473">
    <property type="protein sequence ID" value="VEI04124.1"/>
    <property type="molecule type" value="Genomic_DNA"/>
</dbReference>
<proteinExistence type="predicted"/>
<dbReference type="AlphaFoldDB" id="A0A3S4W9R0"/>
<dbReference type="RefSeq" id="WP_028702828.1">
    <property type="nucleotide sequence ID" value="NZ_LR134473.1"/>
</dbReference>
<keyword evidence="2" id="KW-1185">Reference proteome</keyword>
<organism evidence="1 2">
    <name type="scientific">Acidipropionibacterium jensenii</name>
    <dbReference type="NCBI Taxonomy" id="1749"/>
    <lineage>
        <taxon>Bacteria</taxon>
        <taxon>Bacillati</taxon>
        <taxon>Actinomycetota</taxon>
        <taxon>Actinomycetes</taxon>
        <taxon>Propionibacteriales</taxon>
        <taxon>Propionibacteriaceae</taxon>
        <taxon>Acidipropionibacterium</taxon>
    </lineage>
</organism>
<dbReference type="STRING" id="1122997.GCA_000425285_01157"/>
<evidence type="ECO:0008006" key="3">
    <source>
        <dbReference type="Google" id="ProtNLM"/>
    </source>
</evidence>
<protein>
    <recommendedName>
        <fullName evidence="3">DUF2188 domain-containing protein</fullName>
    </recommendedName>
</protein>
<evidence type="ECO:0000313" key="1">
    <source>
        <dbReference type="EMBL" id="VEI04124.1"/>
    </source>
</evidence>
<accession>A0A3S4W9R0</accession>
<evidence type="ECO:0000313" key="2">
    <source>
        <dbReference type="Proteomes" id="UP000277858"/>
    </source>
</evidence>
<dbReference type="Proteomes" id="UP000277858">
    <property type="component" value="Chromosome"/>
</dbReference>